<dbReference type="InterPro" id="IPR008207">
    <property type="entry name" value="Sig_transdc_His_kin_Hpt_dom"/>
</dbReference>
<dbReference type="PROSITE" id="PS50109">
    <property type="entry name" value="HIS_KIN"/>
    <property type="match status" value="1"/>
</dbReference>
<dbReference type="Pfam" id="PF00512">
    <property type="entry name" value="HisKA"/>
    <property type="match status" value="1"/>
</dbReference>
<dbReference type="SMART" id="SM00388">
    <property type="entry name" value="HisKA"/>
    <property type="match status" value="1"/>
</dbReference>
<dbReference type="Pfam" id="PF00072">
    <property type="entry name" value="Response_reg"/>
    <property type="match status" value="1"/>
</dbReference>
<evidence type="ECO:0000256" key="4">
    <source>
        <dbReference type="ARBA" id="ARBA00022475"/>
    </source>
</evidence>
<feature type="modified residue" description="4-aspartylphosphate" evidence="15">
    <location>
        <position position="561"/>
    </location>
</feature>
<dbReference type="InterPro" id="IPR036641">
    <property type="entry name" value="HPT_dom_sf"/>
</dbReference>
<evidence type="ECO:0000259" key="19">
    <source>
        <dbReference type="PROSITE" id="PS50894"/>
    </source>
</evidence>
<feature type="domain" description="HPt" evidence="19">
    <location>
        <begin position="641"/>
        <end position="741"/>
    </location>
</feature>
<feature type="domain" description="Response regulatory" evidence="18">
    <location>
        <begin position="512"/>
        <end position="626"/>
    </location>
</feature>
<evidence type="ECO:0000256" key="1">
    <source>
        <dbReference type="ARBA" id="ARBA00000085"/>
    </source>
</evidence>
<evidence type="ECO:0000256" key="10">
    <source>
        <dbReference type="ARBA" id="ARBA00022840"/>
    </source>
</evidence>
<dbReference type="CDD" id="cd17546">
    <property type="entry name" value="REC_hyHK_CKI1_RcsC-like"/>
    <property type="match status" value="1"/>
</dbReference>
<dbReference type="InterPro" id="IPR003594">
    <property type="entry name" value="HATPase_dom"/>
</dbReference>
<feature type="domain" description="Histidine kinase" evidence="17">
    <location>
        <begin position="254"/>
        <end position="473"/>
    </location>
</feature>
<dbReference type="Proteomes" id="UP001056201">
    <property type="component" value="Chromosome 1"/>
</dbReference>
<organism evidence="20 21">
    <name type="scientific">Aquincola tertiaricarbonis</name>
    <dbReference type="NCBI Taxonomy" id="391953"/>
    <lineage>
        <taxon>Bacteria</taxon>
        <taxon>Pseudomonadati</taxon>
        <taxon>Pseudomonadota</taxon>
        <taxon>Betaproteobacteria</taxon>
        <taxon>Burkholderiales</taxon>
        <taxon>Sphaerotilaceae</taxon>
        <taxon>Aquincola</taxon>
    </lineage>
</organism>
<keyword evidence="9" id="KW-0418">Kinase</keyword>
<dbReference type="RefSeq" id="WP_250195157.1">
    <property type="nucleotide sequence ID" value="NZ_CP097635.1"/>
</dbReference>
<dbReference type="SUPFAM" id="SSF47226">
    <property type="entry name" value="Histidine-containing phosphotransfer domain, HPT domain"/>
    <property type="match status" value="1"/>
</dbReference>
<dbReference type="SUPFAM" id="SSF52172">
    <property type="entry name" value="CheY-like"/>
    <property type="match status" value="1"/>
</dbReference>
<dbReference type="SUPFAM" id="SSF47384">
    <property type="entry name" value="Homodimeric domain of signal transducing histidine kinase"/>
    <property type="match status" value="1"/>
</dbReference>
<evidence type="ECO:0000259" key="17">
    <source>
        <dbReference type="PROSITE" id="PS50109"/>
    </source>
</evidence>
<dbReference type="SUPFAM" id="SSF55874">
    <property type="entry name" value="ATPase domain of HSP90 chaperone/DNA topoisomerase II/histidine kinase"/>
    <property type="match status" value="1"/>
</dbReference>
<dbReference type="Pfam" id="PF02518">
    <property type="entry name" value="HATPase_c"/>
    <property type="match status" value="1"/>
</dbReference>
<dbReference type="Gene3D" id="3.40.50.2300">
    <property type="match status" value="1"/>
</dbReference>
<dbReference type="GO" id="GO:0005524">
    <property type="term" value="F:ATP binding"/>
    <property type="evidence" value="ECO:0007669"/>
    <property type="project" value="UniProtKB-KW"/>
</dbReference>
<dbReference type="InterPro" id="IPR011006">
    <property type="entry name" value="CheY-like_superfamily"/>
</dbReference>
<dbReference type="InterPro" id="IPR003661">
    <property type="entry name" value="HisK_dim/P_dom"/>
</dbReference>
<proteinExistence type="predicted"/>
<evidence type="ECO:0000256" key="15">
    <source>
        <dbReference type="PROSITE-ProRule" id="PRU00169"/>
    </source>
</evidence>
<dbReference type="Gene3D" id="1.20.120.160">
    <property type="entry name" value="HPT domain"/>
    <property type="match status" value="1"/>
</dbReference>
<dbReference type="Gene3D" id="3.30.565.10">
    <property type="entry name" value="Histidine kinase-like ATPase, C-terminal domain"/>
    <property type="match status" value="1"/>
</dbReference>
<dbReference type="InterPro" id="IPR005467">
    <property type="entry name" value="His_kinase_dom"/>
</dbReference>
<dbReference type="PRINTS" id="PR00344">
    <property type="entry name" value="BCTRLSENSOR"/>
</dbReference>
<dbReference type="EC" id="2.7.13.3" evidence="3"/>
<comment type="catalytic activity">
    <reaction evidence="1">
        <text>ATP + protein L-histidine = ADP + protein N-phospho-L-histidine.</text>
        <dbReference type="EC" id="2.7.13.3"/>
    </reaction>
</comment>
<feature type="transmembrane region" description="Helical" evidence="16">
    <location>
        <begin position="20"/>
        <end position="40"/>
    </location>
</feature>
<evidence type="ECO:0000256" key="8">
    <source>
        <dbReference type="ARBA" id="ARBA00022692"/>
    </source>
</evidence>
<keyword evidence="5" id="KW-0997">Cell inner membrane</keyword>
<dbReference type="SMART" id="SM00387">
    <property type="entry name" value="HATPase_c"/>
    <property type="match status" value="1"/>
</dbReference>
<dbReference type="SMART" id="SM00073">
    <property type="entry name" value="HPT"/>
    <property type="match status" value="1"/>
</dbReference>
<dbReference type="CDD" id="cd00088">
    <property type="entry name" value="HPT"/>
    <property type="match status" value="1"/>
</dbReference>
<dbReference type="CDD" id="cd16922">
    <property type="entry name" value="HATPase_EvgS-ArcB-TorS-like"/>
    <property type="match status" value="1"/>
</dbReference>
<evidence type="ECO:0000256" key="12">
    <source>
        <dbReference type="ARBA" id="ARBA00023012"/>
    </source>
</evidence>
<keyword evidence="21" id="KW-1185">Reference proteome</keyword>
<keyword evidence="12" id="KW-0902">Two-component regulatory system</keyword>
<dbReference type="PANTHER" id="PTHR43047">
    <property type="entry name" value="TWO-COMPONENT HISTIDINE PROTEIN KINASE"/>
    <property type="match status" value="1"/>
</dbReference>
<gene>
    <name evidence="20" type="ORF">MW290_13445</name>
</gene>
<dbReference type="InterPro" id="IPR001789">
    <property type="entry name" value="Sig_transdc_resp-reg_receiver"/>
</dbReference>
<evidence type="ECO:0000313" key="21">
    <source>
        <dbReference type="Proteomes" id="UP001056201"/>
    </source>
</evidence>
<name>A0ABY4S1C2_AQUTE</name>
<dbReference type="PANTHER" id="PTHR43047:SF64">
    <property type="entry name" value="HISTIDINE KINASE CONTAINING CHEY-HOMOLOGOUS RECEIVER DOMAIN AND PAS DOMAIN-RELATED"/>
    <property type="match status" value="1"/>
</dbReference>
<keyword evidence="10 20" id="KW-0547">Nucleotide-binding</keyword>
<dbReference type="EMBL" id="CP097635">
    <property type="protein sequence ID" value="URI06892.1"/>
    <property type="molecule type" value="Genomic_DNA"/>
</dbReference>
<evidence type="ECO:0000256" key="14">
    <source>
        <dbReference type="PROSITE-ProRule" id="PRU00110"/>
    </source>
</evidence>
<dbReference type="Pfam" id="PF01627">
    <property type="entry name" value="Hpt"/>
    <property type="match status" value="1"/>
</dbReference>
<keyword evidence="11 16" id="KW-1133">Transmembrane helix</keyword>
<evidence type="ECO:0000313" key="20">
    <source>
        <dbReference type="EMBL" id="URI06892.1"/>
    </source>
</evidence>
<evidence type="ECO:0000256" key="5">
    <source>
        <dbReference type="ARBA" id="ARBA00022519"/>
    </source>
</evidence>
<keyword evidence="10 20" id="KW-0067">ATP-binding</keyword>
<reference evidence="20" key="1">
    <citation type="submission" date="2022-05" db="EMBL/GenBank/DDBJ databases">
        <title>An RpoN-dependent PEP-CTERM gene is involved in floc formation of an Aquincola tertiaricarbonis strain.</title>
        <authorList>
            <person name="Qiu D."/>
            <person name="Xia M."/>
        </authorList>
    </citation>
    <scope>NUCLEOTIDE SEQUENCE</scope>
    <source>
        <strain evidence="20">RN12</strain>
    </source>
</reference>
<evidence type="ECO:0000256" key="11">
    <source>
        <dbReference type="ARBA" id="ARBA00022989"/>
    </source>
</evidence>
<dbReference type="PROSITE" id="PS50894">
    <property type="entry name" value="HPT"/>
    <property type="match status" value="1"/>
</dbReference>
<evidence type="ECO:0000256" key="6">
    <source>
        <dbReference type="ARBA" id="ARBA00022553"/>
    </source>
</evidence>
<evidence type="ECO:0000256" key="13">
    <source>
        <dbReference type="ARBA" id="ARBA00023136"/>
    </source>
</evidence>
<keyword evidence="6 15" id="KW-0597">Phosphoprotein</keyword>
<evidence type="ECO:0000256" key="7">
    <source>
        <dbReference type="ARBA" id="ARBA00022679"/>
    </source>
</evidence>
<evidence type="ECO:0000256" key="2">
    <source>
        <dbReference type="ARBA" id="ARBA00004429"/>
    </source>
</evidence>
<evidence type="ECO:0000256" key="16">
    <source>
        <dbReference type="SAM" id="Phobius"/>
    </source>
</evidence>
<keyword evidence="13 16" id="KW-0472">Membrane</keyword>
<keyword evidence="8 16" id="KW-0812">Transmembrane</keyword>
<dbReference type="Gene3D" id="1.10.287.130">
    <property type="match status" value="1"/>
</dbReference>
<sequence length="742" mass="80104">MPHTETDALLLAKASRPRTSRWLGAIAGVLLLAFAVVGWVQQRQLTLLSGSVKYNSDNIVWSFYQLHSEYLLLRDLLRQTVRDPESLDTDALQLRYDIFVSRLPLVAPQRTSVVFPVAPLQKQVLARLEAVVRQADPLLGPTPERAFTARDAPALLAQLEPLNTELHELSLWATVQVADEVGRRNEAVREQNQLAIGLTVFQGLLTLAFAAVLVRQLRKLGERSVALEGLASRWRQARRDAEAASDAKSRFLANMSHEIRTPLTSIIGFAELLLDPAQREADRTAAVHTIRRNGEHLLQVINDILDLSKIETGKLDVELGATDLRALVREVASLTLPRAQHQGLAFEVCAPTPLPPQVHSDGLRLKQILLNLCGNAVKFTPEGAVTLTLRLDSEACQLQFEVADTGIGMTPAQQERLFRPFSQGDVSITRRFGGTGLGLALSSQLAASLGGHISVHSEPGQGSRFVLTLPVMLEAVAAAVVWPADWLAADGTANAGGAEGAPRAPVPQLQGQVLLAEDGCDNQRLIGAYLQRAGLQATVVGDGQQAVASVLAGRFDLVLMDIQMPVLDGAGALAQLRAAGWRGPVIALTANVMASDVADYRALGFDDVLAKPLQDQRFYDTLARWLPAPAPTAEDELDAEFAREMTRLCALFRQGLPRQLDDIDDATARGDHAALAGLVHTLKGTAGSFGFGRLTAVCHQMDTVLKEAHARQNNPDGALLRSLARTLRAEAEAGLLATQAVA</sequence>
<protein>
    <recommendedName>
        <fullName evidence="3">histidine kinase</fullName>
        <ecNumber evidence="3">2.7.13.3</ecNumber>
    </recommendedName>
</protein>
<dbReference type="SMART" id="SM00448">
    <property type="entry name" value="REC"/>
    <property type="match status" value="1"/>
</dbReference>
<dbReference type="InterPro" id="IPR036890">
    <property type="entry name" value="HATPase_C_sf"/>
</dbReference>
<dbReference type="InterPro" id="IPR004358">
    <property type="entry name" value="Sig_transdc_His_kin-like_C"/>
</dbReference>
<evidence type="ECO:0000259" key="18">
    <source>
        <dbReference type="PROSITE" id="PS50110"/>
    </source>
</evidence>
<dbReference type="InterPro" id="IPR036097">
    <property type="entry name" value="HisK_dim/P_sf"/>
</dbReference>
<feature type="modified residue" description="Phosphohistidine" evidence="14">
    <location>
        <position position="680"/>
    </location>
</feature>
<dbReference type="CDD" id="cd00082">
    <property type="entry name" value="HisKA"/>
    <property type="match status" value="1"/>
</dbReference>
<accession>A0ABY4S1C2</accession>
<comment type="subcellular location">
    <subcellularLocation>
        <location evidence="2">Cell inner membrane</location>
        <topology evidence="2">Multi-pass membrane protein</topology>
    </subcellularLocation>
</comment>
<evidence type="ECO:0000256" key="3">
    <source>
        <dbReference type="ARBA" id="ARBA00012438"/>
    </source>
</evidence>
<keyword evidence="4" id="KW-1003">Cell membrane</keyword>
<dbReference type="PROSITE" id="PS50110">
    <property type="entry name" value="RESPONSE_REGULATORY"/>
    <property type="match status" value="1"/>
</dbReference>
<keyword evidence="7" id="KW-0808">Transferase</keyword>
<evidence type="ECO:0000256" key="9">
    <source>
        <dbReference type="ARBA" id="ARBA00022777"/>
    </source>
</evidence>